<comment type="similarity">
    <text evidence="2 7">Belongs to the FXYD family.</text>
</comment>
<dbReference type="GO" id="GO:0006811">
    <property type="term" value="P:monoatomic ion transport"/>
    <property type="evidence" value="ECO:0007669"/>
    <property type="project" value="UniProtKB-KW"/>
</dbReference>
<comment type="subcellular location">
    <subcellularLocation>
        <location evidence="1">Membrane</location>
        <topology evidence="1">Single-pass membrane protein</topology>
    </subcellularLocation>
</comment>
<dbReference type="GO" id="GO:0016020">
    <property type="term" value="C:membrane"/>
    <property type="evidence" value="ECO:0007669"/>
    <property type="project" value="UniProtKB-SubCell"/>
</dbReference>
<dbReference type="GO" id="GO:0043269">
    <property type="term" value="P:regulation of monoatomic ion transport"/>
    <property type="evidence" value="ECO:0007669"/>
    <property type="project" value="InterPro"/>
</dbReference>
<feature type="transmembrane region" description="Helical" evidence="7">
    <location>
        <begin position="261"/>
        <end position="294"/>
    </location>
</feature>
<dbReference type="InterPro" id="IPR047297">
    <property type="entry name" value="FXYD_motif"/>
</dbReference>
<dbReference type="AlphaFoldDB" id="A0A6A4TKV9"/>
<comment type="caution">
    <text evidence="8">The sequence shown here is derived from an EMBL/GenBank/DDBJ whole genome shotgun (WGS) entry which is preliminary data.</text>
</comment>
<keyword evidence="4 7" id="KW-0812">Transmembrane</keyword>
<sequence length="305" mass="32997">MPYFNILTVPAQNATTTIFPVTTTTTTTITSAADPAALGYSTRPADVTVALGEPAVFSCGVPDASPGLSFTFYGSHGSYTLTCPGGHLEDVPQALYGGCDMKNGESLAVWTLRGASVSDNGTRVVCQQSNTPDTLVAVLHVYDNGASYAVLIGCAIGAFFGILLVCALSYTMLWRPERCRKCLVSPSSPIPIPSVALQTKPQREADSVIRRRDGIRDCHRCLARQCFDQKVFRECCTEALFTLFVETEASPFVYNYERLRIGGLVCAFLLMIGGLSVILFTVILILCVFLLALFPPCSLFVFLLR</sequence>
<evidence type="ECO:0000256" key="6">
    <source>
        <dbReference type="ARBA" id="ARBA00023136"/>
    </source>
</evidence>
<dbReference type="InterPro" id="IPR036179">
    <property type="entry name" value="Ig-like_dom_sf"/>
</dbReference>
<comment type="caution">
    <text evidence="7">Lacks conserved residue(s) required for the propagation of feature annotation.</text>
</comment>
<dbReference type="SUPFAM" id="SSF48726">
    <property type="entry name" value="Immunoglobulin"/>
    <property type="match status" value="1"/>
</dbReference>
<dbReference type="Proteomes" id="UP000438429">
    <property type="component" value="Unassembled WGS sequence"/>
</dbReference>
<keyword evidence="5 7" id="KW-0406">Ion transport</keyword>
<evidence type="ECO:0000256" key="1">
    <source>
        <dbReference type="ARBA" id="ARBA00004167"/>
    </source>
</evidence>
<evidence type="ECO:0000256" key="2">
    <source>
        <dbReference type="ARBA" id="ARBA00005948"/>
    </source>
</evidence>
<dbReference type="InterPro" id="IPR000272">
    <property type="entry name" value="Ion-transport_regulator_FXYD"/>
</dbReference>
<protein>
    <recommendedName>
        <fullName evidence="7">FXYD domain-containing ion transport regulator</fullName>
    </recommendedName>
</protein>
<dbReference type="PROSITE" id="PS01310">
    <property type="entry name" value="FXYD"/>
    <property type="match status" value="1"/>
</dbReference>
<evidence type="ECO:0000256" key="4">
    <source>
        <dbReference type="ARBA" id="ARBA00022692"/>
    </source>
</evidence>
<evidence type="ECO:0000313" key="8">
    <source>
        <dbReference type="EMBL" id="KAF0045118.1"/>
    </source>
</evidence>
<evidence type="ECO:0000256" key="3">
    <source>
        <dbReference type="ARBA" id="ARBA00022448"/>
    </source>
</evidence>
<gene>
    <name evidence="8" type="ORF">F2P81_001647</name>
</gene>
<evidence type="ECO:0000256" key="7">
    <source>
        <dbReference type="RuleBase" id="RU364131"/>
    </source>
</evidence>
<keyword evidence="6 7" id="KW-0472">Membrane</keyword>
<keyword evidence="3 7" id="KW-0813">Transport</keyword>
<reference evidence="8 9" key="1">
    <citation type="submission" date="2019-06" db="EMBL/GenBank/DDBJ databases">
        <title>Draft genomes of female and male turbot (Scophthalmus maximus).</title>
        <authorList>
            <person name="Xu H."/>
            <person name="Xu X.-W."/>
            <person name="Shao C."/>
            <person name="Chen S."/>
        </authorList>
    </citation>
    <scope>NUCLEOTIDE SEQUENCE [LARGE SCALE GENOMIC DNA]</scope>
    <source>
        <strain evidence="8">Ysfricsl-2016a</strain>
        <tissue evidence="8">Blood</tissue>
    </source>
</reference>
<proteinExistence type="inferred from homology"/>
<keyword evidence="7" id="KW-1133">Transmembrane helix</keyword>
<evidence type="ECO:0000313" key="9">
    <source>
        <dbReference type="Proteomes" id="UP000438429"/>
    </source>
</evidence>
<dbReference type="Gene3D" id="1.20.5.780">
    <property type="entry name" value="Single helix bin"/>
    <property type="match status" value="1"/>
</dbReference>
<name>A0A6A4TKV9_SCOMX</name>
<organism evidence="8 9">
    <name type="scientific">Scophthalmus maximus</name>
    <name type="common">Turbot</name>
    <name type="synonym">Psetta maxima</name>
    <dbReference type="NCBI Taxonomy" id="52904"/>
    <lineage>
        <taxon>Eukaryota</taxon>
        <taxon>Metazoa</taxon>
        <taxon>Chordata</taxon>
        <taxon>Craniata</taxon>
        <taxon>Vertebrata</taxon>
        <taxon>Euteleostomi</taxon>
        <taxon>Actinopterygii</taxon>
        <taxon>Neopterygii</taxon>
        <taxon>Teleostei</taxon>
        <taxon>Neoteleostei</taxon>
        <taxon>Acanthomorphata</taxon>
        <taxon>Carangaria</taxon>
        <taxon>Pleuronectiformes</taxon>
        <taxon>Pleuronectoidei</taxon>
        <taxon>Scophthalmidae</taxon>
        <taxon>Scophthalmus</taxon>
    </lineage>
</organism>
<evidence type="ECO:0000256" key="5">
    <source>
        <dbReference type="ARBA" id="ARBA00023065"/>
    </source>
</evidence>
<dbReference type="Pfam" id="PF02038">
    <property type="entry name" value="ATP1G1_PLM_MAT8"/>
    <property type="match status" value="1"/>
</dbReference>
<dbReference type="GO" id="GO:0099106">
    <property type="term" value="F:ion channel regulator activity"/>
    <property type="evidence" value="ECO:0007669"/>
    <property type="project" value="InterPro"/>
</dbReference>
<feature type="transmembrane region" description="Helical" evidence="7">
    <location>
        <begin position="148"/>
        <end position="173"/>
    </location>
</feature>
<accession>A0A6A4TKV9</accession>
<dbReference type="EMBL" id="VEVO01000002">
    <property type="protein sequence ID" value="KAF0045118.1"/>
    <property type="molecule type" value="Genomic_DNA"/>
</dbReference>